<evidence type="ECO:0000256" key="1">
    <source>
        <dbReference type="SAM" id="Coils"/>
    </source>
</evidence>
<dbReference type="STRING" id="1075417.SAMN05421823_10687"/>
<dbReference type="AlphaFoldDB" id="A0A1G9K8K2"/>
<feature type="compositionally biased region" description="Low complexity" evidence="2">
    <location>
        <begin position="41"/>
        <end position="62"/>
    </location>
</feature>
<evidence type="ECO:0000256" key="2">
    <source>
        <dbReference type="SAM" id="MobiDB-lite"/>
    </source>
</evidence>
<dbReference type="Pfam" id="PF03993">
    <property type="entry name" value="DUF349"/>
    <property type="match status" value="5"/>
</dbReference>
<accession>A0A1G9K8K2</accession>
<keyword evidence="1" id="KW-0175">Coiled coil</keyword>
<evidence type="ECO:0000313" key="4">
    <source>
        <dbReference type="Proteomes" id="UP000198510"/>
    </source>
</evidence>
<name>A0A1G9K8K2_9BACT</name>
<sequence>MKEEDKMAANGINEHQTVEEMEEPTADAHSANTPPNPEQPAAPATPAAQTTSTPEATTASGHDSADESEHEEEHHDEHHHHDYSHYSKAELVAALEALVKEPEQPHANAMARDIHHAFQDVYAEERREALEQFTADGGDEGDFDFREDDHTQRFNTLYHQFREQRRRQAREQEQKKESNLERKSALLERLREFVDSEENNTSLSSLKAIQDEWREVGPVPGIAAADLYARYHALLDRFYNNRSIYFELKELDRRKNLEAKNELVERAQQLLDVSSVNDAIRELNELHEEFKAIGPVPREEQEELWNRFKAVSDQIHDRRRAYVDGLKQQFQENLEAKLQLVEKVKPYTEFDSDRIDDWNEKSQELLKLQEEWKQIGGMPRSQAREVSHEFWQAFKQFFHHKNLFFKRLEGEREENLQQKMALIERAEALQESDDWKAAAEEMKEMQSQWRTIGHVPHKYRKDVYKRFKHAVDHFFQRRRAHYNEVDQEFVTNLQQKEAIIAQLEAHAQQGDATVEQLLELQAQFSDIGYVPRKDISRVQQKYTEAVQHSVEKSNLIDEDEKSRVLLEIQVAGIRNSPGAQQRLSRQESEIRRKITALENDISLWKNNLEFFANSKTADKLRDDFGSRIEGAQEKLRALKEQLKIINSL</sequence>
<feature type="compositionally biased region" description="Basic and acidic residues" evidence="2">
    <location>
        <begin position="63"/>
        <end position="88"/>
    </location>
</feature>
<organism evidence="3 4">
    <name type="scientific">Catalinimonas alkaloidigena</name>
    <dbReference type="NCBI Taxonomy" id="1075417"/>
    <lineage>
        <taxon>Bacteria</taxon>
        <taxon>Pseudomonadati</taxon>
        <taxon>Bacteroidota</taxon>
        <taxon>Cytophagia</taxon>
        <taxon>Cytophagales</taxon>
        <taxon>Catalimonadaceae</taxon>
        <taxon>Catalinimonas</taxon>
    </lineage>
</organism>
<dbReference type="Proteomes" id="UP000198510">
    <property type="component" value="Unassembled WGS sequence"/>
</dbReference>
<feature type="coiled-coil region" evidence="1">
    <location>
        <begin position="166"/>
        <end position="200"/>
    </location>
</feature>
<dbReference type="EMBL" id="FNFO01000006">
    <property type="protein sequence ID" value="SDL46098.1"/>
    <property type="molecule type" value="Genomic_DNA"/>
</dbReference>
<gene>
    <name evidence="3" type="ORF">SAMN05421823_10687</name>
</gene>
<dbReference type="InterPro" id="IPR007139">
    <property type="entry name" value="DUF349"/>
</dbReference>
<evidence type="ECO:0008006" key="5">
    <source>
        <dbReference type="Google" id="ProtNLM"/>
    </source>
</evidence>
<reference evidence="3 4" key="1">
    <citation type="submission" date="2016-10" db="EMBL/GenBank/DDBJ databases">
        <authorList>
            <person name="de Groot N.N."/>
        </authorList>
    </citation>
    <scope>NUCLEOTIDE SEQUENCE [LARGE SCALE GENOMIC DNA]</scope>
    <source>
        <strain evidence="3 4">DSM 25186</strain>
    </source>
</reference>
<keyword evidence="4" id="KW-1185">Reference proteome</keyword>
<proteinExistence type="predicted"/>
<evidence type="ECO:0000313" key="3">
    <source>
        <dbReference type="EMBL" id="SDL46098.1"/>
    </source>
</evidence>
<feature type="region of interest" description="Disordered" evidence="2">
    <location>
        <begin position="1"/>
        <end position="88"/>
    </location>
</feature>
<feature type="coiled-coil region" evidence="1">
    <location>
        <begin position="580"/>
        <end position="648"/>
    </location>
</feature>
<dbReference type="RefSeq" id="WP_089683745.1">
    <property type="nucleotide sequence ID" value="NZ_FNFO01000006.1"/>
</dbReference>
<protein>
    <recommendedName>
        <fullName evidence="5">DUF349 domain-containing protein</fullName>
    </recommendedName>
</protein>
<dbReference type="OrthoDB" id="5422202at2"/>